<dbReference type="PANTHER" id="PTHR10887:SF341">
    <property type="entry name" value="NFX1-TYPE ZINC FINGER-CONTAINING PROTEIN 1"/>
    <property type="match status" value="1"/>
</dbReference>
<feature type="domain" description="ZNFX1" evidence="5">
    <location>
        <begin position="132"/>
        <end position="236"/>
    </location>
</feature>
<evidence type="ECO:0000313" key="6">
    <source>
        <dbReference type="EMBL" id="TKA41694.1"/>
    </source>
</evidence>
<dbReference type="SUPFAM" id="SSF52540">
    <property type="entry name" value="P-loop containing nucleoside triphosphate hydrolases"/>
    <property type="match status" value="1"/>
</dbReference>
<feature type="compositionally biased region" description="Basic and acidic residues" evidence="2">
    <location>
        <begin position="1146"/>
        <end position="1159"/>
    </location>
</feature>
<keyword evidence="1" id="KW-0067">ATP-binding</keyword>
<dbReference type="InterPro" id="IPR041677">
    <property type="entry name" value="DNA2/NAM7_AAA_11"/>
</dbReference>
<accession>A0A4U0UZR1</accession>
<reference evidence="6 7" key="1">
    <citation type="submission" date="2017-03" db="EMBL/GenBank/DDBJ databases">
        <title>Genomes of endolithic fungi from Antarctica.</title>
        <authorList>
            <person name="Coleine C."/>
            <person name="Masonjones S."/>
            <person name="Stajich J.E."/>
        </authorList>
    </citation>
    <scope>NUCLEOTIDE SEQUENCE [LARGE SCALE GENOMIC DNA]</scope>
    <source>
        <strain evidence="6 7">CCFEE 5311</strain>
    </source>
</reference>
<proteinExistence type="predicted"/>
<evidence type="ECO:0000313" key="7">
    <source>
        <dbReference type="Proteomes" id="UP000310066"/>
    </source>
</evidence>
<dbReference type="GO" id="GO:0031048">
    <property type="term" value="P:regulatory ncRNA-mediated heterochromatin formation"/>
    <property type="evidence" value="ECO:0007669"/>
    <property type="project" value="TreeGrafter"/>
</dbReference>
<keyword evidence="1" id="KW-0378">Hydrolase</keyword>
<dbReference type="Gene3D" id="3.40.50.300">
    <property type="entry name" value="P-loop containing nucleotide triphosphate hydrolases"/>
    <property type="match status" value="3"/>
</dbReference>
<dbReference type="Pfam" id="PF13086">
    <property type="entry name" value="AAA_11"/>
    <property type="match status" value="1"/>
</dbReference>
<dbReference type="InterPro" id="IPR027417">
    <property type="entry name" value="P-loop_NTPase"/>
</dbReference>
<name>A0A4U0UZR1_9PEZI</name>
<keyword evidence="1" id="KW-0347">Helicase</keyword>
<feature type="region of interest" description="Disordered" evidence="2">
    <location>
        <begin position="1036"/>
        <end position="1159"/>
    </location>
</feature>
<feature type="compositionally biased region" description="Low complexity" evidence="2">
    <location>
        <begin position="1051"/>
        <end position="1063"/>
    </location>
</feature>
<dbReference type="Pfam" id="PF25396">
    <property type="entry name" value="ZNFX1"/>
    <property type="match status" value="1"/>
</dbReference>
<dbReference type="Proteomes" id="UP000310066">
    <property type="component" value="Unassembled WGS sequence"/>
</dbReference>
<feature type="compositionally biased region" description="Polar residues" evidence="2">
    <location>
        <begin position="1083"/>
        <end position="1093"/>
    </location>
</feature>
<feature type="compositionally biased region" description="Basic and acidic residues" evidence="2">
    <location>
        <begin position="1095"/>
        <end position="1104"/>
    </location>
</feature>
<dbReference type="EMBL" id="NAJP01000026">
    <property type="protein sequence ID" value="TKA41694.1"/>
    <property type="molecule type" value="Genomic_DNA"/>
</dbReference>
<feature type="domain" description="DNA2/NAM7 helicase helicase" evidence="3">
    <location>
        <begin position="316"/>
        <end position="696"/>
    </location>
</feature>
<evidence type="ECO:0000259" key="5">
    <source>
        <dbReference type="Pfam" id="PF25396"/>
    </source>
</evidence>
<dbReference type="CDD" id="cd06008">
    <property type="entry name" value="NF-X1-zinc-finger"/>
    <property type="match status" value="1"/>
</dbReference>
<protein>
    <recommendedName>
        <fullName evidence="8">Helicase ATP-binding domain-containing protein</fullName>
    </recommendedName>
</protein>
<dbReference type="InterPro" id="IPR057373">
    <property type="entry name" value="ZNFX1"/>
</dbReference>
<dbReference type="OrthoDB" id="409395at2759"/>
<feature type="compositionally biased region" description="Polar residues" evidence="2">
    <location>
        <begin position="1111"/>
        <end position="1128"/>
    </location>
</feature>
<evidence type="ECO:0000259" key="3">
    <source>
        <dbReference type="Pfam" id="PF13086"/>
    </source>
</evidence>
<dbReference type="GO" id="GO:0004386">
    <property type="term" value="F:helicase activity"/>
    <property type="evidence" value="ECO:0007669"/>
    <property type="project" value="InterPro"/>
</dbReference>
<dbReference type="AlphaFoldDB" id="A0A4U0UZR1"/>
<dbReference type="CDD" id="cd18808">
    <property type="entry name" value="SF1_C_Upf1"/>
    <property type="match status" value="1"/>
</dbReference>
<dbReference type="Pfam" id="PF13087">
    <property type="entry name" value="AAA_12"/>
    <property type="match status" value="1"/>
</dbReference>
<organism evidence="6 7">
    <name type="scientific">Friedmanniomyces endolithicus</name>
    <dbReference type="NCBI Taxonomy" id="329885"/>
    <lineage>
        <taxon>Eukaryota</taxon>
        <taxon>Fungi</taxon>
        <taxon>Dikarya</taxon>
        <taxon>Ascomycota</taxon>
        <taxon>Pezizomycotina</taxon>
        <taxon>Dothideomycetes</taxon>
        <taxon>Dothideomycetidae</taxon>
        <taxon>Mycosphaerellales</taxon>
        <taxon>Teratosphaeriaceae</taxon>
        <taxon>Friedmanniomyces</taxon>
    </lineage>
</organism>
<gene>
    <name evidence="6" type="ORF">B0A54_08120</name>
</gene>
<dbReference type="STRING" id="329885.A0A4U0UZR1"/>
<dbReference type="PANTHER" id="PTHR10887">
    <property type="entry name" value="DNA2/NAM7 HELICASE FAMILY"/>
    <property type="match status" value="1"/>
</dbReference>
<evidence type="ECO:0008006" key="8">
    <source>
        <dbReference type="Google" id="ProtNLM"/>
    </source>
</evidence>
<comment type="caution">
    <text evidence="6">The sequence shown here is derived from an EMBL/GenBank/DDBJ whole genome shotgun (WGS) entry which is preliminary data.</text>
</comment>
<dbReference type="GO" id="GO:0031380">
    <property type="term" value="C:nuclear RNA-directed RNA polymerase complex"/>
    <property type="evidence" value="ECO:0007669"/>
    <property type="project" value="TreeGrafter"/>
</dbReference>
<sequence length="1159" mass="129992">MNENLVERFGRARQAVRPERETAQVWILPPTLNHRIRQYFQPSTVPIHGGAWLSRPAVPSSEEILDTDTASSNSADIVEIVPNKPQGAWESKEAYLSTQYELLREDALQPLRLAVARMRITPEGNEETFSGTIGIYDKVHICGVTCANRGIALRVTFSLGRVGKKIRWDQSKRLISGGLVVLTPKADMFQKRAIVATVAARPLELLDLDPPEIDLYIARPEDMEIDPAVEWVMVEDRGGFYEADKHTLVALQRMMRESFPLAEHLVFAQPKIAAPTYVVDKPKRDLSSVMRNNEDAALEDVDILRHWPAQPSSDMDVSQLAALRRILTKRLAVIQGPPGTGKTYVSEQAIRIMLANGKPNDPPIIIACQTNHAVDQLLRKVAEFEKDFVRLGGRSKDKEVIKKRTLYEVKMLTSNERPAGSLLGGARKRMQDLEKEIKVLLSPLKPEKNPLDFAMLKDFGLLTLKQADSLAAGASRWVQDKCSNLKEAKSSPFNVWLGKVFVSVPPKQQSEEFGFDFEEQDLAFENLKELEAETMAKDDEDFETLRADLISIADNFTCRKVIGITEAKVQDALRQEDMWKIPEVIRGEVYRHLQSEAKRHIRIGFREKARIFNEQATKRQIGQWEHDEIVLKQQKVIGMTTTGFSKYRGLLAALQPKVVLIEEAAETLEAPVTVACLPSLEHLILVGDHKQLRPHCHVKAHEDEPFFLNVSLFERLVNNNVEYNTLAKQRRMIPEIRRILFPIYGELIQDHASVRDPERRPDVPGMGGVNSFFFTHQWPEQRDDQMSSVNPDEAEMIMGFLEYLMVNGVQAQDITILTFYNGQRKRILSLVRDNQRSERNIFRDGLPTIVTVDSYQGEENKIVILSLVRSNDHGKIGFLSIDNRVCVALSRAQCGFYIFGNAMLLYNEKYKTWLDVINIMAGKKRKSERPKHEPSRLNDRLPIWCKEHNRQSLIGEAADWQTLSSSGGCDLKCDGTLACGHECVLNCHPYDHDAITCHQACSRKLPCGHGTCEGDCGMICSCKICNKGRVLGRTTDVSHENQPVGDDGRLSRTTSETSSSWHSFAVEEPGRYATAAAVPPSSRRGSPQKQSPAKSEPKATKEDLLVDFANDGTSQVLGGRSVSGSTVKSAVGGGSKVPAMQVKSGHSSEKSLLDEERDG</sequence>
<dbReference type="InterPro" id="IPR041679">
    <property type="entry name" value="DNA2/NAM7-like_C"/>
</dbReference>
<dbReference type="InterPro" id="IPR047187">
    <property type="entry name" value="SF1_C_Upf1"/>
</dbReference>
<evidence type="ECO:0000256" key="2">
    <source>
        <dbReference type="SAM" id="MobiDB-lite"/>
    </source>
</evidence>
<keyword evidence="1" id="KW-0547">Nucleotide-binding</keyword>
<dbReference type="InterPro" id="IPR045055">
    <property type="entry name" value="DNA2/NAM7-like"/>
</dbReference>
<evidence type="ECO:0000259" key="4">
    <source>
        <dbReference type="Pfam" id="PF13087"/>
    </source>
</evidence>
<feature type="domain" description="DNA2/NAM7 helicase-like C-terminal" evidence="4">
    <location>
        <begin position="708"/>
        <end position="902"/>
    </location>
</feature>
<evidence type="ECO:0000256" key="1">
    <source>
        <dbReference type="ARBA" id="ARBA00022806"/>
    </source>
</evidence>